<organism evidence="5 6">
    <name type="scientific">Gimesia benthica</name>
    <dbReference type="NCBI Taxonomy" id="2608982"/>
    <lineage>
        <taxon>Bacteria</taxon>
        <taxon>Pseudomonadati</taxon>
        <taxon>Planctomycetota</taxon>
        <taxon>Planctomycetia</taxon>
        <taxon>Planctomycetales</taxon>
        <taxon>Planctomycetaceae</taxon>
        <taxon>Gimesia</taxon>
    </lineage>
</organism>
<protein>
    <submittedName>
        <fullName evidence="5">GNAT family N-acetyltransferase</fullName>
    </submittedName>
</protein>
<evidence type="ECO:0000256" key="2">
    <source>
        <dbReference type="ARBA" id="ARBA00023315"/>
    </source>
</evidence>
<evidence type="ECO:0000313" key="5">
    <source>
        <dbReference type="EMBL" id="QGQ23970.1"/>
    </source>
</evidence>
<accession>A0A6I6AEL7</accession>
<dbReference type="EMBL" id="CP043930">
    <property type="protein sequence ID" value="QGQ23970.1"/>
    <property type="molecule type" value="Genomic_DNA"/>
</dbReference>
<reference evidence="5 6" key="1">
    <citation type="submission" date="2019-09" db="EMBL/GenBank/DDBJ databases">
        <title>Gimesia benthica sp. nov., a novel bacterium isolated from deep-sea water of the Northwest Indian Ocean.</title>
        <authorList>
            <person name="Dai X."/>
        </authorList>
    </citation>
    <scope>NUCLEOTIDE SEQUENCE [LARGE SCALE GENOMIC DNA]</scope>
    <source>
        <strain evidence="5 6">E7</strain>
    </source>
</reference>
<sequence length="181" mass="20647">MRLFVTPQISVTEFLSTDGDAIIQHLADREICDRTIGIPFPYGANEWDETMVIAVEWAMEFRGEPLHLAIRDGNDYLIGVVVFADVIIGHKAEVGFWLGKPYWGQGIMSKVMPVVCRYAINCWYLARIEASVFDGNAPSQRVLEKCGFEYEGMARKYFFKDDQFIDSLQYALLNDVSQVPF</sequence>
<dbReference type="KEGG" id="gim:F1728_15335"/>
<comment type="similarity">
    <text evidence="3">Belongs to the acetyltransferase family. RimJ subfamily.</text>
</comment>
<keyword evidence="6" id="KW-1185">Reference proteome</keyword>
<dbReference type="InterPro" id="IPR016181">
    <property type="entry name" value="Acyl_CoA_acyltransferase"/>
</dbReference>
<dbReference type="PANTHER" id="PTHR43792:SF8">
    <property type="entry name" value="[RIBOSOMAL PROTEIN US5]-ALANINE N-ACETYLTRANSFERASE"/>
    <property type="match status" value="1"/>
</dbReference>
<proteinExistence type="inferred from homology"/>
<keyword evidence="1 5" id="KW-0808">Transferase</keyword>
<dbReference type="InterPro" id="IPR051531">
    <property type="entry name" value="N-acetyltransferase"/>
</dbReference>
<evidence type="ECO:0000259" key="4">
    <source>
        <dbReference type="PROSITE" id="PS51186"/>
    </source>
</evidence>
<dbReference type="SUPFAM" id="SSF55729">
    <property type="entry name" value="Acyl-CoA N-acyltransferases (Nat)"/>
    <property type="match status" value="1"/>
</dbReference>
<dbReference type="GO" id="GO:0008999">
    <property type="term" value="F:protein-N-terminal-alanine acetyltransferase activity"/>
    <property type="evidence" value="ECO:0007669"/>
    <property type="project" value="TreeGrafter"/>
</dbReference>
<dbReference type="Gene3D" id="3.40.630.30">
    <property type="match status" value="1"/>
</dbReference>
<dbReference type="PANTHER" id="PTHR43792">
    <property type="entry name" value="GNAT FAMILY, PUTATIVE (AFU_ORTHOLOGUE AFUA_3G00765)-RELATED-RELATED"/>
    <property type="match status" value="1"/>
</dbReference>
<evidence type="ECO:0000313" key="6">
    <source>
        <dbReference type="Proteomes" id="UP000427281"/>
    </source>
</evidence>
<dbReference type="Proteomes" id="UP000427281">
    <property type="component" value="Chromosome"/>
</dbReference>
<dbReference type="PROSITE" id="PS51186">
    <property type="entry name" value="GNAT"/>
    <property type="match status" value="1"/>
</dbReference>
<evidence type="ECO:0000256" key="1">
    <source>
        <dbReference type="ARBA" id="ARBA00022679"/>
    </source>
</evidence>
<evidence type="ECO:0000256" key="3">
    <source>
        <dbReference type="ARBA" id="ARBA00038502"/>
    </source>
</evidence>
<dbReference type="GO" id="GO:0005737">
    <property type="term" value="C:cytoplasm"/>
    <property type="evidence" value="ECO:0007669"/>
    <property type="project" value="TreeGrafter"/>
</dbReference>
<name>A0A6I6AEL7_9PLAN</name>
<keyword evidence="2" id="KW-0012">Acyltransferase</keyword>
<feature type="domain" description="N-acetyltransferase" evidence="4">
    <location>
        <begin position="29"/>
        <end position="175"/>
    </location>
</feature>
<dbReference type="InterPro" id="IPR000182">
    <property type="entry name" value="GNAT_dom"/>
</dbReference>
<dbReference type="Pfam" id="PF13302">
    <property type="entry name" value="Acetyltransf_3"/>
    <property type="match status" value="1"/>
</dbReference>
<dbReference type="AlphaFoldDB" id="A0A6I6AEL7"/>
<dbReference type="RefSeq" id="WP_155364866.1">
    <property type="nucleotide sequence ID" value="NZ_CP043930.1"/>
</dbReference>
<gene>
    <name evidence="5" type="ORF">F1728_15335</name>
</gene>